<dbReference type="PROSITE" id="PS50931">
    <property type="entry name" value="HTH_LYSR"/>
    <property type="match status" value="1"/>
</dbReference>
<comment type="caution">
    <text evidence="6">The sequence shown here is derived from an EMBL/GenBank/DDBJ whole genome shotgun (WGS) entry which is preliminary data.</text>
</comment>
<sequence>MNFSRAAEALCITQPAVSQHIQYLEREYGVKLFRKEGKRIYLTGEGRILRETMAVIKNDEQIMRERMRECGSGKRELSFGVTMTIGEYTLLAPLAAYLKAHPERNVRVRYGNTAKLEEELREGSIDFALVEGYFRKEAYDSLRFDTEQFIPVCAAAHSFLREPHSLRDLVGERLILREPGSGTRNILERSLAVKGLSVQDFQRRTEIENMHVIIGLLERDCGISFLYRVAVRDQLLRGTLRELLLEDFKLEHDFAFIWPRGSAFREDYHAISEELRGYREL</sequence>
<dbReference type="InterPro" id="IPR005119">
    <property type="entry name" value="LysR_subst-bd"/>
</dbReference>
<reference evidence="6" key="1">
    <citation type="submission" date="2023-07" db="EMBL/GenBank/DDBJ databases">
        <title>Genomic Encyclopedia of Type Strains, Phase IV (KMG-IV): sequencing the most valuable type-strain genomes for metagenomic binning, comparative biology and taxonomic classification.</title>
        <authorList>
            <person name="Goeker M."/>
        </authorList>
    </citation>
    <scope>NUCLEOTIDE SEQUENCE</scope>
    <source>
        <strain evidence="6">DSM 19659</strain>
    </source>
</reference>
<keyword evidence="2" id="KW-0805">Transcription regulation</keyword>
<name>A0AAE3VB27_9FIRM</name>
<evidence type="ECO:0000313" key="6">
    <source>
        <dbReference type="EMBL" id="MDQ0153046.1"/>
    </source>
</evidence>
<dbReference type="GO" id="GO:0000976">
    <property type="term" value="F:transcription cis-regulatory region binding"/>
    <property type="evidence" value="ECO:0007669"/>
    <property type="project" value="TreeGrafter"/>
</dbReference>
<dbReference type="InterPro" id="IPR036388">
    <property type="entry name" value="WH-like_DNA-bd_sf"/>
</dbReference>
<keyword evidence="7" id="KW-1185">Reference proteome</keyword>
<evidence type="ECO:0000259" key="5">
    <source>
        <dbReference type="PROSITE" id="PS50931"/>
    </source>
</evidence>
<dbReference type="InterPro" id="IPR000847">
    <property type="entry name" value="LysR_HTH_N"/>
</dbReference>
<dbReference type="InterPro" id="IPR036390">
    <property type="entry name" value="WH_DNA-bd_sf"/>
</dbReference>
<dbReference type="Gene3D" id="3.40.190.10">
    <property type="entry name" value="Periplasmic binding protein-like II"/>
    <property type="match status" value="2"/>
</dbReference>
<organism evidence="6 7">
    <name type="scientific">Moryella indoligenes</name>
    <dbReference type="NCBI Taxonomy" id="371674"/>
    <lineage>
        <taxon>Bacteria</taxon>
        <taxon>Bacillati</taxon>
        <taxon>Bacillota</taxon>
        <taxon>Clostridia</taxon>
        <taxon>Lachnospirales</taxon>
        <taxon>Lachnospiraceae</taxon>
        <taxon>Moryella</taxon>
    </lineage>
</organism>
<dbReference type="PANTHER" id="PTHR30126">
    <property type="entry name" value="HTH-TYPE TRANSCRIPTIONAL REGULATOR"/>
    <property type="match status" value="1"/>
</dbReference>
<evidence type="ECO:0000313" key="7">
    <source>
        <dbReference type="Proteomes" id="UP001241537"/>
    </source>
</evidence>
<dbReference type="EMBL" id="JAUSTO010000011">
    <property type="protein sequence ID" value="MDQ0153046.1"/>
    <property type="molecule type" value="Genomic_DNA"/>
</dbReference>
<dbReference type="SUPFAM" id="SSF46785">
    <property type="entry name" value="Winged helix' DNA-binding domain"/>
    <property type="match status" value="1"/>
</dbReference>
<dbReference type="Pfam" id="PF00126">
    <property type="entry name" value="HTH_1"/>
    <property type="match status" value="1"/>
</dbReference>
<protein>
    <submittedName>
        <fullName evidence="6">DNA-binding transcriptional LysR family regulator</fullName>
    </submittedName>
</protein>
<dbReference type="GO" id="GO:0003700">
    <property type="term" value="F:DNA-binding transcription factor activity"/>
    <property type="evidence" value="ECO:0007669"/>
    <property type="project" value="InterPro"/>
</dbReference>
<accession>A0AAE3VB27</accession>
<dbReference type="AlphaFoldDB" id="A0AAE3VB27"/>
<keyword evidence="3 6" id="KW-0238">DNA-binding</keyword>
<evidence type="ECO:0000256" key="2">
    <source>
        <dbReference type="ARBA" id="ARBA00023015"/>
    </source>
</evidence>
<dbReference type="SUPFAM" id="SSF53850">
    <property type="entry name" value="Periplasmic binding protein-like II"/>
    <property type="match status" value="1"/>
</dbReference>
<evidence type="ECO:0000256" key="4">
    <source>
        <dbReference type="ARBA" id="ARBA00023163"/>
    </source>
</evidence>
<keyword evidence="4" id="KW-0804">Transcription</keyword>
<dbReference type="Proteomes" id="UP001241537">
    <property type="component" value="Unassembled WGS sequence"/>
</dbReference>
<dbReference type="PANTHER" id="PTHR30126:SF91">
    <property type="entry name" value="LYSR FAMILY TRANSCRIPTIONAL REGULATOR"/>
    <property type="match status" value="1"/>
</dbReference>
<dbReference type="Gene3D" id="1.10.10.10">
    <property type="entry name" value="Winged helix-like DNA-binding domain superfamily/Winged helix DNA-binding domain"/>
    <property type="match status" value="1"/>
</dbReference>
<proteinExistence type="inferred from homology"/>
<dbReference type="Pfam" id="PF03466">
    <property type="entry name" value="LysR_substrate"/>
    <property type="match status" value="1"/>
</dbReference>
<gene>
    <name evidence="6" type="ORF">J2S20_001753</name>
</gene>
<evidence type="ECO:0000256" key="3">
    <source>
        <dbReference type="ARBA" id="ARBA00023125"/>
    </source>
</evidence>
<evidence type="ECO:0000256" key="1">
    <source>
        <dbReference type="ARBA" id="ARBA00009437"/>
    </source>
</evidence>
<dbReference type="PRINTS" id="PR00039">
    <property type="entry name" value="HTHLYSR"/>
</dbReference>
<feature type="domain" description="HTH lysR-type" evidence="5">
    <location>
        <begin position="1"/>
        <end position="43"/>
    </location>
</feature>
<comment type="similarity">
    <text evidence="1">Belongs to the LysR transcriptional regulatory family.</text>
</comment>